<dbReference type="EMBL" id="GBRH01242528">
    <property type="protein sequence ID" value="JAD55367.1"/>
    <property type="molecule type" value="Transcribed_RNA"/>
</dbReference>
<protein>
    <submittedName>
        <fullName evidence="1">Uncharacterized protein</fullName>
    </submittedName>
</protein>
<dbReference type="Pfam" id="PF04578">
    <property type="entry name" value="DUF594"/>
    <property type="match status" value="1"/>
</dbReference>
<evidence type="ECO:0000313" key="1">
    <source>
        <dbReference type="EMBL" id="JAD55367.1"/>
    </source>
</evidence>
<organism evidence="1">
    <name type="scientific">Arundo donax</name>
    <name type="common">Giant reed</name>
    <name type="synonym">Donax arundinaceus</name>
    <dbReference type="NCBI Taxonomy" id="35708"/>
    <lineage>
        <taxon>Eukaryota</taxon>
        <taxon>Viridiplantae</taxon>
        <taxon>Streptophyta</taxon>
        <taxon>Embryophyta</taxon>
        <taxon>Tracheophyta</taxon>
        <taxon>Spermatophyta</taxon>
        <taxon>Magnoliopsida</taxon>
        <taxon>Liliopsida</taxon>
        <taxon>Poales</taxon>
        <taxon>Poaceae</taxon>
        <taxon>PACMAD clade</taxon>
        <taxon>Arundinoideae</taxon>
        <taxon>Arundineae</taxon>
        <taxon>Arundo</taxon>
    </lineage>
</organism>
<reference evidence="1" key="2">
    <citation type="journal article" date="2015" name="Data Brief">
        <title>Shoot transcriptome of the giant reed, Arundo donax.</title>
        <authorList>
            <person name="Barrero R.A."/>
            <person name="Guerrero F.D."/>
            <person name="Moolhuijzen P."/>
            <person name="Goolsby J.A."/>
            <person name="Tidwell J."/>
            <person name="Bellgard S.E."/>
            <person name="Bellgard M.I."/>
        </authorList>
    </citation>
    <scope>NUCLEOTIDE SEQUENCE</scope>
    <source>
        <tissue evidence="1">Shoot tissue taken approximately 20 cm above the soil surface</tissue>
    </source>
</reference>
<name>A0A0A9B7U9_ARUDO</name>
<accession>A0A0A9B7U9</accession>
<reference evidence="1" key="1">
    <citation type="submission" date="2014-09" db="EMBL/GenBank/DDBJ databases">
        <authorList>
            <person name="Magalhaes I.L.F."/>
            <person name="Oliveira U."/>
            <person name="Santos F.R."/>
            <person name="Vidigal T.H.D.A."/>
            <person name="Brescovit A.D."/>
            <person name="Santos A.J."/>
        </authorList>
    </citation>
    <scope>NUCLEOTIDE SEQUENCE</scope>
    <source>
        <tissue evidence="1">Shoot tissue taken approximately 20 cm above the soil surface</tissue>
    </source>
</reference>
<sequence length="243" mass="27531">MLARWLGLEDPWNVLSYSWSIPVSPFIEQLVVKQVKSWRPDHHIICPQGREALKRWGLYDDLDWSLEPSILAWHIATDVYLHWYKEQAEDNEDQQADLAKAVEALSNYMLFLLAARPDMLPPPTRRNVYVETCYWLTGLQYRDAKGLVERLQDYGTTPLQQQPPNWGRGTPIGVVLGQKLIGEDIGTTTGEMLQLIVEVWAEMLCYVGNGCSAYSHAKQLANGGELITIAALLILHVKNSAIS</sequence>
<dbReference type="AlphaFoldDB" id="A0A0A9B7U9"/>
<dbReference type="PANTHER" id="PTHR31325">
    <property type="entry name" value="OS01G0798800 PROTEIN-RELATED"/>
    <property type="match status" value="1"/>
</dbReference>
<proteinExistence type="predicted"/>
<dbReference type="InterPro" id="IPR007658">
    <property type="entry name" value="DUF594"/>
</dbReference>